<feature type="region of interest" description="Disordered" evidence="1">
    <location>
        <begin position="1"/>
        <end position="25"/>
    </location>
</feature>
<dbReference type="Pfam" id="PF13193">
    <property type="entry name" value="AMP-binding_C"/>
    <property type="match status" value="1"/>
</dbReference>
<dbReference type="InterPro" id="IPR045851">
    <property type="entry name" value="AMP-bd_C_sf"/>
</dbReference>
<protein>
    <submittedName>
        <fullName evidence="4">Fatty-acyl-CoA synthase</fullName>
    </submittedName>
</protein>
<proteinExistence type="predicted"/>
<dbReference type="NCBIfam" id="NF006182">
    <property type="entry name" value="PRK08316.1"/>
    <property type="match status" value="1"/>
</dbReference>
<name>A0A366IKC4_9MICO</name>
<keyword evidence="5" id="KW-1185">Reference proteome</keyword>
<organism evidence="4 5">
    <name type="scientific">Brevibacterium celere</name>
    <dbReference type="NCBI Taxonomy" id="225845"/>
    <lineage>
        <taxon>Bacteria</taxon>
        <taxon>Bacillati</taxon>
        <taxon>Actinomycetota</taxon>
        <taxon>Actinomycetes</taxon>
        <taxon>Micrococcales</taxon>
        <taxon>Brevibacteriaceae</taxon>
        <taxon>Brevibacterium</taxon>
    </lineage>
</organism>
<dbReference type="InterPro" id="IPR042099">
    <property type="entry name" value="ANL_N_sf"/>
</dbReference>
<dbReference type="Pfam" id="PF00501">
    <property type="entry name" value="AMP-binding"/>
    <property type="match status" value="1"/>
</dbReference>
<dbReference type="InterPro" id="IPR020845">
    <property type="entry name" value="AMP-binding_CS"/>
</dbReference>
<dbReference type="Gene3D" id="3.30.300.30">
    <property type="match status" value="1"/>
</dbReference>
<dbReference type="InterPro" id="IPR050237">
    <property type="entry name" value="ATP-dep_AMP-bd_enzyme"/>
</dbReference>
<comment type="caution">
    <text evidence="4">The sequence shown here is derived from an EMBL/GenBank/DDBJ whole genome shotgun (WGS) entry which is preliminary data.</text>
</comment>
<dbReference type="InterPro" id="IPR025110">
    <property type="entry name" value="AMP-bd_C"/>
</dbReference>
<dbReference type="InterPro" id="IPR000873">
    <property type="entry name" value="AMP-dep_synth/lig_dom"/>
</dbReference>
<dbReference type="PANTHER" id="PTHR43767">
    <property type="entry name" value="LONG-CHAIN-FATTY-ACID--COA LIGASE"/>
    <property type="match status" value="1"/>
</dbReference>
<dbReference type="RefSeq" id="WP_113904079.1">
    <property type="nucleotide sequence ID" value="NZ_QNSB01000005.1"/>
</dbReference>
<evidence type="ECO:0000313" key="4">
    <source>
        <dbReference type="EMBL" id="RBP71579.1"/>
    </source>
</evidence>
<dbReference type="GO" id="GO:0016877">
    <property type="term" value="F:ligase activity, forming carbon-sulfur bonds"/>
    <property type="evidence" value="ECO:0007669"/>
    <property type="project" value="UniProtKB-ARBA"/>
</dbReference>
<dbReference type="Proteomes" id="UP000253509">
    <property type="component" value="Unassembled WGS sequence"/>
</dbReference>
<sequence length="524" mass="56229">MTTAESMTTSPPPPIPSDAPPATPSTVADIVRRSAGRHRESVAIEFGDRTWTYTALDAAVTAVARELVRLGAQRGERIAAYGRNSDLYVLLYLACARAGLIHVPVNFQLTNDELDHILTDSGARIVFADSELIAAVGRTAAGAAAEVHDFTTLLAPASAAAIAPVADGEFTVADADVAQLLYTSGTTSAPKGAVMTHRALVHEYLSCLHALDFAASDRAVHALPLYHSAQMHVFMLPLLAVGAHNIIVPAPVPDQLLELIEERRINSFFAAPTVWVALANSPDLATRDLESLRKAYYGASIMPGPVLAKLRERLPDLGFYNCFGQSEMGPLCTVLRPEEHDDHPGSAGRPVLFVETRVVDDSGADVAPGELGEILYRSPQLCSGYWHRPEATAEAFDAGWFHSGDLVRMDEQGYVEVVDRVKDVINTGGVLVASRQVEDAIFELDEVAEVAVVGVADEKWIEAITAFVVLRPAAAETSGGLTEADVIAHVRARLAAFKVPKRVEFVAALPKNSAGKILKRRLRG</sequence>
<feature type="compositionally biased region" description="Pro residues" evidence="1">
    <location>
        <begin position="10"/>
        <end position="23"/>
    </location>
</feature>
<feature type="domain" description="AMP-binding enzyme C-terminal" evidence="3">
    <location>
        <begin position="436"/>
        <end position="516"/>
    </location>
</feature>
<evidence type="ECO:0000259" key="2">
    <source>
        <dbReference type="Pfam" id="PF00501"/>
    </source>
</evidence>
<accession>A0A366IKC4</accession>
<reference evidence="4 5" key="1">
    <citation type="submission" date="2018-06" db="EMBL/GenBank/DDBJ databases">
        <title>Freshwater and sediment microbial communities from various areas in North America, analyzing microbe dynamics in response to fracking.</title>
        <authorList>
            <person name="Lamendella R."/>
        </authorList>
    </citation>
    <scope>NUCLEOTIDE SEQUENCE [LARGE SCALE GENOMIC DNA]</scope>
    <source>
        <strain evidence="4 5">3b_TX</strain>
    </source>
</reference>
<evidence type="ECO:0000313" key="5">
    <source>
        <dbReference type="Proteomes" id="UP000253509"/>
    </source>
</evidence>
<dbReference type="AlphaFoldDB" id="A0A366IKC4"/>
<dbReference type="CDD" id="cd17631">
    <property type="entry name" value="FACL_FadD13-like"/>
    <property type="match status" value="1"/>
</dbReference>
<evidence type="ECO:0000259" key="3">
    <source>
        <dbReference type="Pfam" id="PF13193"/>
    </source>
</evidence>
<dbReference type="SUPFAM" id="SSF56801">
    <property type="entry name" value="Acetyl-CoA synthetase-like"/>
    <property type="match status" value="1"/>
</dbReference>
<dbReference type="PANTHER" id="PTHR43767:SF7">
    <property type="entry name" value="MEDIUM_LONG-CHAIN-FATTY-ACID--COA LIGASE FADD8"/>
    <property type="match status" value="1"/>
</dbReference>
<gene>
    <name evidence="4" type="ORF">DFO65_105183</name>
</gene>
<evidence type="ECO:0000256" key="1">
    <source>
        <dbReference type="SAM" id="MobiDB-lite"/>
    </source>
</evidence>
<dbReference type="Gene3D" id="3.40.50.12780">
    <property type="entry name" value="N-terminal domain of ligase-like"/>
    <property type="match status" value="1"/>
</dbReference>
<dbReference type="PROSITE" id="PS00455">
    <property type="entry name" value="AMP_BINDING"/>
    <property type="match status" value="1"/>
</dbReference>
<dbReference type="EMBL" id="QNSB01000005">
    <property type="protein sequence ID" value="RBP71579.1"/>
    <property type="molecule type" value="Genomic_DNA"/>
</dbReference>
<feature type="domain" description="AMP-dependent synthetase/ligase" evidence="2">
    <location>
        <begin position="32"/>
        <end position="386"/>
    </location>
</feature>